<dbReference type="PANTHER" id="PTHR32024">
    <property type="entry name" value="TRK SYSTEM POTASSIUM UPTAKE PROTEIN TRKG-RELATED"/>
    <property type="match status" value="1"/>
</dbReference>
<keyword evidence="7 8" id="KW-0472">Membrane</keyword>
<feature type="transmembrane region" description="Helical" evidence="8">
    <location>
        <begin position="76"/>
        <end position="98"/>
    </location>
</feature>
<dbReference type="Pfam" id="PF02386">
    <property type="entry name" value="TrkH"/>
    <property type="match status" value="1"/>
</dbReference>
<evidence type="ECO:0000256" key="2">
    <source>
        <dbReference type="ARBA" id="ARBA00022448"/>
    </source>
</evidence>
<keyword evidence="10" id="KW-1185">Reference proteome</keyword>
<feature type="transmembrane region" description="Helical" evidence="8">
    <location>
        <begin position="419"/>
        <end position="440"/>
    </location>
</feature>
<keyword evidence="5 8" id="KW-1133">Transmembrane helix</keyword>
<feature type="transmembrane region" description="Helical" evidence="8">
    <location>
        <begin position="240"/>
        <end position="259"/>
    </location>
</feature>
<reference evidence="9 10" key="1">
    <citation type="journal article" date="2021" name="ISME Commun">
        <title>Automated analysis of genomic sequences facilitates high-throughput and comprehensive description of bacteria.</title>
        <authorList>
            <person name="Hitch T.C.A."/>
        </authorList>
    </citation>
    <scope>NUCLEOTIDE SEQUENCE [LARGE SCALE GENOMIC DNA]</scope>
    <source>
        <strain evidence="9 10">Sanger_02</strain>
    </source>
</reference>
<name>A0ABT2S5Z9_9FIRM</name>
<evidence type="ECO:0000256" key="6">
    <source>
        <dbReference type="ARBA" id="ARBA00023065"/>
    </source>
</evidence>
<organism evidence="9 10">
    <name type="scientific">Dorea ammoniilytica</name>
    <dbReference type="NCBI Taxonomy" id="2981788"/>
    <lineage>
        <taxon>Bacteria</taxon>
        <taxon>Bacillati</taxon>
        <taxon>Bacillota</taxon>
        <taxon>Clostridia</taxon>
        <taxon>Lachnospirales</taxon>
        <taxon>Lachnospiraceae</taxon>
        <taxon>Dorea</taxon>
    </lineage>
</organism>
<feature type="transmembrane region" description="Helical" evidence="8">
    <location>
        <begin position="42"/>
        <end position="64"/>
    </location>
</feature>
<evidence type="ECO:0000313" key="9">
    <source>
        <dbReference type="EMBL" id="MCU6700021.1"/>
    </source>
</evidence>
<evidence type="ECO:0000256" key="3">
    <source>
        <dbReference type="ARBA" id="ARBA00022475"/>
    </source>
</evidence>
<feature type="transmembrane region" description="Helical" evidence="8">
    <location>
        <begin position="16"/>
        <end position="36"/>
    </location>
</feature>
<protein>
    <submittedName>
        <fullName evidence="9">Potassium-transporting ATPase subunit KdpA</fullName>
    </submittedName>
</protein>
<accession>A0ABT2S5Z9</accession>
<feature type="transmembrane region" description="Helical" evidence="8">
    <location>
        <begin position="358"/>
        <end position="382"/>
    </location>
</feature>
<feature type="transmembrane region" description="Helical" evidence="8">
    <location>
        <begin position="159"/>
        <end position="179"/>
    </location>
</feature>
<gene>
    <name evidence="9" type="ORF">OCV65_07225</name>
</gene>
<evidence type="ECO:0000256" key="1">
    <source>
        <dbReference type="ARBA" id="ARBA00004651"/>
    </source>
</evidence>
<dbReference type="InterPro" id="IPR003445">
    <property type="entry name" value="Cat_transpt"/>
</dbReference>
<keyword evidence="6" id="KW-0406">Ion transport</keyword>
<keyword evidence="3" id="KW-1003">Cell membrane</keyword>
<dbReference type="Proteomes" id="UP001207605">
    <property type="component" value="Unassembled WGS sequence"/>
</dbReference>
<dbReference type="PANTHER" id="PTHR32024:SF1">
    <property type="entry name" value="KTR SYSTEM POTASSIUM UPTAKE PROTEIN B"/>
    <property type="match status" value="1"/>
</dbReference>
<feature type="transmembrane region" description="Helical" evidence="8">
    <location>
        <begin position="309"/>
        <end position="337"/>
    </location>
</feature>
<feature type="transmembrane region" description="Helical" evidence="8">
    <location>
        <begin position="191"/>
        <end position="213"/>
    </location>
</feature>
<evidence type="ECO:0000256" key="5">
    <source>
        <dbReference type="ARBA" id="ARBA00022989"/>
    </source>
</evidence>
<evidence type="ECO:0000256" key="7">
    <source>
        <dbReference type="ARBA" id="ARBA00023136"/>
    </source>
</evidence>
<comment type="subcellular location">
    <subcellularLocation>
        <location evidence="1">Cell membrane</location>
        <topology evidence="1">Multi-pass membrane protein</topology>
    </subcellularLocation>
</comment>
<keyword evidence="2" id="KW-0813">Transport</keyword>
<proteinExistence type="predicted"/>
<sequence>MRQEGKKNLRWNTMKILAVGFLGVILIGAVLLWLPICNEKPISFLDALFTSTTSVCVTGLITIVPKYQFTIVGKVVLLLLIQIGGLGIVACVAAFFMIMRRKITLKERIVIQETYNMDSLGGLVGMVRRILLGTLVVEGAGAVLYAIQFVPDFGLLKGVWYGVFHSVSAFCNAGIDILGEDSLAKYVTNPLINITTMLLITLGGIGFTVWYDVVDNGKRIRRHEVPRKWWFTRLRLHTKIVLVTSLVLFLLGTILTFILEYNNPDTIGNLSIGQKFMASAFQSVTTRTAGFFTFPQAGMHEETGFLSTILMFIGASPGGTAGGLKTTTFAMLFLAFLTMLRGGHDIECFGRKIDENNFRVGFVAIMLALGVYIIGTTAIAVIEPDNIGFQRIMYETASAFATVGLTADLTTKLHTGSKIVLMILMYIGRVGPMTIALLFAGKVNLKEKLRTLPSERIMIG</sequence>
<feature type="transmembrane region" description="Helical" evidence="8">
    <location>
        <begin position="126"/>
        <end position="147"/>
    </location>
</feature>
<keyword evidence="4 8" id="KW-0812">Transmembrane</keyword>
<evidence type="ECO:0000313" key="10">
    <source>
        <dbReference type="Proteomes" id="UP001207605"/>
    </source>
</evidence>
<dbReference type="RefSeq" id="WP_262581496.1">
    <property type="nucleotide sequence ID" value="NZ_JAOQJV010000007.1"/>
</dbReference>
<evidence type="ECO:0000256" key="8">
    <source>
        <dbReference type="SAM" id="Phobius"/>
    </source>
</evidence>
<dbReference type="SUPFAM" id="SSF81324">
    <property type="entry name" value="Voltage-gated potassium channels"/>
    <property type="match status" value="1"/>
</dbReference>
<evidence type="ECO:0000256" key="4">
    <source>
        <dbReference type="ARBA" id="ARBA00022692"/>
    </source>
</evidence>
<comment type="caution">
    <text evidence="9">The sequence shown here is derived from an EMBL/GenBank/DDBJ whole genome shotgun (WGS) entry which is preliminary data.</text>
</comment>
<dbReference type="EMBL" id="JAOQJV010000007">
    <property type="protein sequence ID" value="MCU6700021.1"/>
    <property type="molecule type" value="Genomic_DNA"/>
</dbReference>